<evidence type="ECO:0000256" key="1">
    <source>
        <dbReference type="SAM" id="MobiDB-lite"/>
    </source>
</evidence>
<organism evidence="3">
    <name type="scientific">Chromera velia CCMP2878</name>
    <dbReference type="NCBI Taxonomy" id="1169474"/>
    <lineage>
        <taxon>Eukaryota</taxon>
        <taxon>Sar</taxon>
        <taxon>Alveolata</taxon>
        <taxon>Colpodellida</taxon>
        <taxon>Chromeraceae</taxon>
        <taxon>Chromera</taxon>
    </lineage>
</organism>
<reference evidence="3" key="1">
    <citation type="submission" date="2014-11" db="EMBL/GenBank/DDBJ databases">
        <authorList>
            <person name="Otto D Thomas"/>
            <person name="Naeem Raeece"/>
        </authorList>
    </citation>
    <scope>NUCLEOTIDE SEQUENCE</scope>
</reference>
<feature type="region of interest" description="Disordered" evidence="1">
    <location>
        <begin position="118"/>
        <end position="148"/>
    </location>
</feature>
<feature type="transmembrane region" description="Helical" evidence="2">
    <location>
        <begin position="492"/>
        <end position="516"/>
    </location>
</feature>
<evidence type="ECO:0008006" key="4">
    <source>
        <dbReference type="Google" id="ProtNLM"/>
    </source>
</evidence>
<keyword evidence="2" id="KW-0812">Transmembrane</keyword>
<keyword evidence="2" id="KW-1133">Transmembrane helix</keyword>
<accession>A0A0G4HDK3</accession>
<name>A0A0G4HDK3_9ALVE</name>
<evidence type="ECO:0000256" key="2">
    <source>
        <dbReference type="SAM" id="Phobius"/>
    </source>
</evidence>
<gene>
    <name evidence="3" type="ORF">Cvel_26540</name>
</gene>
<dbReference type="VEuPathDB" id="CryptoDB:Cvel_26540"/>
<dbReference type="EMBL" id="CDMZ01002391">
    <property type="protein sequence ID" value="CEM42155.1"/>
    <property type="molecule type" value="Genomic_DNA"/>
</dbReference>
<feature type="region of interest" description="Disordered" evidence="1">
    <location>
        <begin position="340"/>
        <end position="408"/>
    </location>
</feature>
<dbReference type="AlphaFoldDB" id="A0A0G4HDK3"/>
<sequence>MKGVKGTVAATVCLWTAAGSPFPFHSWLGAGEQPSVLRQLGTEGGSGGETDASVPVFSDDLRISLTMPDSEEGDAPLNPDLRFFLRLPGDFSELQNVNSSCVAVVGGGGGLMVEGGDVIEDEGERETGKDGEVEEEKEMSSSARRRRERASGDLEALLEENENLCLSAFEGFTGDGDGGLEGKVESEVTPQPGPFRFIFCTPTSEVSHLERFLAFRLPVPDYKRLSEVGRSRNTFVDGEGGLSAPTVCFRESPTSPPKKAALLDLHVAPSAKEAPTASNRVAVRVFLNPGWEREVTLRMRNATASVILSLKEPKEGCRGFFDDNAFHWSYASQIVQHDFAEGEDEVPETPDPAAAAQSEGEKEKGTGRTGQAEMRRALEGNETETPADLPGTGGTEPNSTSNESLPLSSPGGLPSVFSNFSSLWLFRKLDQDVSFPLAADYRHKPEVLKAWKDRVQRNAPLQLCVYSDESLYNGTHIGDAQLGIDKGDSAELVGFIMFFIMGLPFFCGSALACYNYKHRRLRFRMRRFHLIRQQIDIERRLTEELGLQST</sequence>
<keyword evidence="2" id="KW-0472">Membrane</keyword>
<evidence type="ECO:0000313" key="3">
    <source>
        <dbReference type="EMBL" id="CEM42155.1"/>
    </source>
</evidence>
<protein>
    <recommendedName>
        <fullName evidence="4">Transmembrane protein</fullName>
    </recommendedName>
</protein>
<proteinExistence type="predicted"/>